<keyword evidence="3" id="KW-1185">Reference proteome</keyword>
<dbReference type="Gene3D" id="2.10.260.10">
    <property type="match status" value="1"/>
</dbReference>
<dbReference type="NCBIfam" id="TIGR01439">
    <property type="entry name" value="lp_hng_hel_AbrB"/>
    <property type="match status" value="1"/>
</dbReference>
<name>A0A1U7HJF8_9CHRO</name>
<dbReference type="PANTHER" id="PTHR34860:SF6">
    <property type="entry name" value="REPRESSOR-LIKE PROTEIN SSO7C3"/>
    <property type="match status" value="1"/>
</dbReference>
<dbReference type="EMBL" id="MRCC01000015">
    <property type="protein sequence ID" value="OKH23668.1"/>
    <property type="molecule type" value="Genomic_DNA"/>
</dbReference>
<dbReference type="OrthoDB" id="426345at2"/>
<protein>
    <submittedName>
        <fullName evidence="2">AbrB family transcriptional regulator</fullName>
    </submittedName>
</protein>
<evidence type="ECO:0000313" key="2">
    <source>
        <dbReference type="EMBL" id="OKH23668.1"/>
    </source>
</evidence>
<dbReference type="SMART" id="SM00966">
    <property type="entry name" value="SpoVT_AbrB"/>
    <property type="match status" value="1"/>
</dbReference>
<dbReference type="InterPro" id="IPR007159">
    <property type="entry name" value="SpoVT-AbrB_dom"/>
</dbReference>
<dbReference type="SUPFAM" id="SSF89447">
    <property type="entry name" value="AbrB/MazE/MraZ-like"/>
    <property type="match status" value="1"/>
</dbReference>
<proteinExistence type="predicted"/>
<sequence>MARRKSLVSRVTKKYQATIPQEVRKVLKIAQGDCVAFEIESGQVILKKVPSLDWNYLNAVAETLGEWESAADEEAYSDL</sequence>
<dbReference type="PANTHER" id="PTHR34860">
    <property type="entry name" value="REPRESSOR-LIKE PROTEIN SSO7C3"/>
    <property type="match status" value="1"/>
</dbReference>
<dbReference type="GO" id="GO:0001558">
    <property type="term" value="P:regulation of cell growth"/>
    <property type="evidence" value="ECO:0007669"/>
    <property type="project" value="InterPro"/>
</dbReference>
<gene>
    <name evidence="2" type="ORF">NIES1031_17695</name>
</gene>
<dbReference type="GO" id="GO:0003677">
    <property type="term" value="F:DNA binding"/>
    <property type="evidence" value="ECO:0007669"/>
    <property type="project" value="InterPro"/>
</dbReference>
<dbReference type="AlphaFoldDB" id="A0A1U7HJF8"/>
<dbReference type="InterPro" id="IPR031848">
    <property type="entry name" value="PrlF_antitoxin"/>
</dbReference>
<dbReference type="STRING" id="247279.NIES1031_17695"/>
<reference evidence="2 3" key="1">
    <citation type="submission" date="2016-11" db="EMBL/GenBank/DDBJ databases">
        <title>Draft Genome Sequences of Nine Cyanobacterial Strains from Diverse Habitats.</title>
        <authorList>
            <person name="Zhu T."/>
            <person name="Hou S."/>
            <person name="Lu X."/>
            <person name="Hess W.R."/>
        </authorList>
    </citation>
    <scope>NUCLEOTIDE SEQUENCE [LARGE SCALE GENOMIC DNA]</scope>
    <source>
        <strain evidence="2 3">5.2 s.c.1</strain>
    </source>
</reference>
<accession>A0A1U7HJF8</accession>
<evidence type="ECO:0000259" key="1">
    <source>
        <dbReference type="SMART" id="SM00966"/>
    </source>
</evidence>
<evidence type="ECO:0000313" key="3">
    <source>
        <dbReference type="Proteomes" id="UP000185984"/>
    </source>
</evidence>
<dbReference type="InterPro" id="IPR037914">
    <property type="entry name" value="SpoVT-AbrB_sf"/>
</dbReference>
<dbReference type="InterPro" id="IPR052975">
    <property type="entry name" value="Repressor-like_regulatory"/>
</dbReference>
<organism evidence="2 3">
    <name type="scientific">Chroogloeocystis siderophila 5.2 s.c.1</name>
    <dbReference type="NCBI Taxonomy" id="247279"/>
    <lineage>
        <taxon>Bacteria</taxon>
        <taxon>Bacillati</taxon>
        <taxon>Cyanobacteriota</taxon>
        <taxon>Cyanophyceae</taxon>
        <taxon>Oscillatoriophycideae</taxon>
        <taxon>Chroococcales</taxon>
        <taxon>Chroococcaceae</taxon>
        <taxon>Chroogloeocystis</taxon>
    </lineage>
</organism>
<dbReference type="Proteomes" id="UP000185984">
    <property type="component" value="Unassembled WGS sequence"/>
</dbReference>
<dbReference type="Pfam" id="PF15937">
    <property type="entry name" value="PrlF_antitoxin"/>
    <property type="match status" value="1"/>
</dbReference>
<feature type="domain" description="SpoVT-AbrB" evidence="1">
    <location>
        <begin position="9"/>
        <end position="54"/>
    </location>
</feature>
<comment type="caution">
    <text evidence="2">The sequence shown here is derived from an EMBL/GenBank/DDBJ whole genome shotgun (WGS) entry which is preliminary data.</text>
</comment>
<dbReference type="GO" id="GO:0097351">
    <property type="term" value="F:toxin sequestering activity"/>
    <property type="evidence" value="ECO:0007669"/>
    <property type="project" value="InterPro"/>
</dbReference>
<dbReference type="GO" id="GO:0003700">
    <property type="term" value="F:DNA-binding transcription factor activity"/>
    <property type="evidence" value="ECO:0007669"/>
    <property type="project" value="InterPro"/>
</dbReference>